<accession>A0A7J9E4L0</accession>
<proteinExistence type="predicted"/>
<dbReference type="AlphaFoldDB" id="A0A7J9E4L0"/>
<dbReference type="Proteomes" id="UP000593568">
    <property type="component" value="Unassembled WGS sequence"/>
</dbReference>
<keyword evidence="2" id="KW-1185">Reference proteome</keyword>
<evidence type="ECO:0000313" key="2">
    <source>
        <dbReference type="Proteomes" id="UP000593568"/>
    </source>
</evidence>
<name>A0A7J9E4L0_9ROSI</name>
<organism evidence="1 2">
    <name type="scientific">Gossypium trilobum</name>
    <dbReference type="NCBI Taxonomy" id="34281"/>
    <lineage>
        <taxon>Eukaryota</taxon>
        <taxon>Viridiplantae</taxon>
        <taxon>Streptophyta</taxon>
        <taxon>Embryophyta</taxon>
        <taxon>Tracheophyta</taxon>
        <taxon>Spermatophyta</taxon>
        <taxon>Magnoliopsida</taxon>
        <taxon>eudicotyledons</taxon>
        <taxon>Gunneridae</taxon>
        <taxon>Pentapetalae</taxon>
        <taxon>rosids</taxon>
        <taxon>malvids</taxon>
        <taxon>Malvales</taxon>
        <taxon>Malvaceae</taxon>
        <taxon>Malvoideae</taxon>
        <taxon>Gossypium</taxon>
    </lineage>
</organism>
<sequence length="20" mass="2410">MYCSQATQDTLAWKDIYEDK</sequence>
<evidence type="ECO:0000313" key="1">
    <source>
        <dbReference type="EMBL" id="MBA0767943.1"/>
    </source>
</evidence>
<feature type="non-terminal residue" evidence="1">
    <location>
        <position position="20"/>
    </location>
</feature>
<comment type="caution">
    <text evidence="1">The sequence shown here is derived from an EMBL/GenBank/DDBJ whole genome shotgun (WGS) entry which is preliminary data.</text>
</comment>
<protein>
    <submittedName>
        <fullName evidence="1">Uncharacterized protein</fullName>
    </submittedName>
</protein>
<gene>
    <name evidence="1" type="ORF">Gotri_016789</name>
</gene>
<reference evidence="1 2" key="1">
    <citation type="journal article" date="2019" name="Genome Biol. Evol.">
        <title>Insights into the evolution of the New World diploid cottons (Gossypium, subgenus Houzingenia) based on genome sequencing.</title>
        <authorList>
            <person name="Grover C.E."/>
            <person name="Arick M.A. 2nd"/>
            <person name="Thrash A."/>
            <person name="Conover J.L."/>
            <person name="Sanders W.S."/>
            <person name="Peterson D.G."/>
            <person name="Frelichowski J.E."/>
            <person name="Scheffler J.A."/>
            <person name="Scheffler B.E."/>
            <person name="Wendel J.F."/>
        </authorList>
    </citation>
    <scope>NUCLEOTIDE SEQUENCE [LARGE SCALE GENOMIC DNA]</scope>
    <source>
        <strain evidence="1">8</strain>
        <tissue evidence="1">Leaf</tissue>
    </source>
</reference>
<dbReference type="EMBL" id="JABEZW010000006">
    <property type="protein sequence ID" value="MBA0767943.1"/>
    <property type="molecule type" value="Genomic_DNA"/>
</dbReference>